<organism evidence="1 2">
    <name type="scientific">Pyricularia grisea</name>
    <name type="common">Crabgrass-specific blast fungus</name>
    <name type="synonym">Magnaporthe grisea</name>
    <dbReference type="NCBI Taxonomy" id="148305"/>
    <lineage>
        <taxon>Eukaryota</taxon>
        <taxon>Fungi</taxon>
        <taxon>Dikarya</taxon>
        <taxon>Ascomycota</taxon>
        <taxon>Pezizomycotina</taxon>
        <taxon>Sordariomycetes</taxon>
        <taxon>Sordariomycetidae</taxon>
        <taxon>Magnaporthales</taxon>
        <taxon>Pyriculariaceae</taxon>
        <taxon>Pyricularia</taxon>
    </lineage>
</organism>
<reference evidence="2" key="1">
    <citation type="journal article" date="2019" name="Mol. Biol. Evol.">
        <title>Blast fungal genomes show frequent chromosomal changes, gene gains and losses, and effector gene turnover.</title>
        <authorList>
            <person name="Gomez Luciano L.B."/>
            <person name="Jason Tsai I."/>
            <person name="Chuma I."/>
            <person name="Tosa Y."/>
            <person name="Chen Y.H."/>
            <person name="Li J.Y."/>
            <person name="Li M.Y."/>
            <person name="Jade Lu M.Y."/>
            <person name="Nakayashiki H."/>
            <person name="Li W.H."/>
        </authorList>
    </citation>
    <scope>NUCLEOTIDE SEQUENCE</scope>
    <source>
        <strain evidence="2">NI907</strain>
    </source>
</reference>
<accession>A0A6P8BCX5</accession>
<reference evidence="2" key="2">
    <citation type="submission" date="2019-10" db="EMBL/GenBank/DDBJ databases">
        <authorList>
            <consortium name="NCBI Genome Project"/>
        </authorList>
    </citation>
    <scope>NUCLEOTIDE SEQUENCE</scope>
    <source>
        <strain evidence="2">NI907</strain>
    </source>
</reference>
<dbReference type="RefSeq" id="XP_030984966.1">
    <property type="nucleotide sequence ID" value="XM_031122989.1"/>
</dbReference>
<evidence type="ECO:0000313" key="1">
    <source>
        <dbReference type="Proteomes" id="UP000515153"/>
    </source>
</evidence>
<dbReference type="AlphaFoldDB" id="A0A6P8BCX5"/>
<keyword evidence="1" id="KW-1185">Reference proteome</keyword>
<proteinExistence type="predicted"/>
<dbReference type="GeneID" id="41957900"/>
<name>A0A6P8BCX5_PYRGI</name>
<gene>
    <name evidence="2" type="ORF">PgNI_02932</name>
</gene>
<protein>
    <submittedName>
        <fullName evidence="2">Uncharacterized protein</fullName>
    </submittedName>
</protein>
<dbReference type="Proteomes" id="UP000515153">
    <property type="component" value="Unplaced"/>
</dbReference>
<evidence type="ECO:0000313" key="2">
    <source>
        <dbReference type="RefSeq" id="XP_030984966.1"/>
    </source>
</evidence>
<sequence>MDDRTFVTLPDMFKGFIVQEPKVNKHYEAVKPVSERWLAKYMLTVLLSAFGAPAMRLLTDDEEDGQRL</sequence>
<dbReference type="KEGG" id="pgri:PgNI_02932"/>
<reference evidence="2" key="3">
    <citation type="submission" date="2025-08" db="UniProtKB">
        <authorList>
            <consortium name="RefSeq"/>
        </authorList>
    </citation>
    <scope>IDENTIFICATION</scope>
    <source>
        <strain evidence="2">NI907</strain>
    </source>
</reference>